<name>A0A8J3QJ38_9ACTN</name>
<feature type="transmembrane region" description="Helical" evidence="1">
    <location>
        <begin position="40"/>
        <end position="60"/>
    </location>
</feature>
<evidence type="ECO:0000256" key="1">
    <source>
        <dbReference type="SAM" id="Phobius"/>
    </source>
</evidence>
<feature type="transmembrane region" description="Helical" evidence="1">
    <location>
        <begin position="381"/>
        <end position="401"/>
    </location>
</feature>
<protein>
    <submittedName>
        <fullName evidence="2">Uncharacterized protein</fullName>
    </submittedName>
</protein>
<sequence length="422" mass="47003">MIVIGLVLLTVAQDQRLGADGLARYDALRMLLEQGQLSDTIYSMIGPLFAAPVWLFGALAGDVDIWLRHYNVIIFALGIGVTYWLLRDLMDRDLLRRFLLLLVAGSMIAPNVNNFYGETFTMLGVGLGILAVLARHSAVGWSAIVLGAANTPASLVGLGFVSLAETVHAKRLRYLIPAVVGGLLVLAEIGLRRGFDAEYTNNVQIAKTVMPYSGLDGFSYPFFFGVLAILFSFGKGLVFYLPGILLPVRKRLREIHDPAGIDLYRAYLLWMLFLGGLVLAYATWWSWYGGDWWGPRFFLLGILPASLALAVAIGYRNASLLANLAALAILILSIWIGFDSLILGAYWPGTCFVNYYQYAFLCHFTPEFSSLWYPFVDKPTLAFWQLAVLVYYAFVLLWLAAPLIERMAKQIAAIRIPRNWTF</sequence>
<feature type="transmembrane region" description="Helical" evidence="1">
    <location>
        <begin position="320"/>
        <end position="338"/>
    </location>
</feature>
<feature type="transmembrane region" description="Helical" evidence="1">
    <location>
        <begin position="137"/>
        <end position="160"/>
    </location>
</feature>
<evidence type="ECO:0000313" key="3">
    <source>
        <dbReference type="Proteomes" id="UP000612899"/>
    </source>
</evidence>
<keyword evidence="1" id="KW-0472">Membrane</keyword>
<feature type="transmembrane region" description="Helical" evidence="1">
    <location>
        <begin position="66"/>
        <end position="86"/>
    </location>
</feature>
<gene>
    <name evidence="2" type="ORF">Rhe02_87510</name>
</gene>
<reference evidence="2" key="1">
    <citation type="submission" date="2021-01" db="EMBL/GenBank/DDBJ databases">
        <title>Whole genome shotgun sequence of Rhizocola hellebori NBRC 109834.</title>
        <authorList>
            <person name="Komaki H."/>
            <person name="Tamura T."/>
        </authorList>
    </citation>
    <scope>NUCLEOTIDE SEQUENCE</scope>
    <source>
        <strain evidence="2">NBRC 109834</strain>
    </source>
</reference>
<proteinExistence type="predicted"/>
<dbReference type="Proteomes" id="UP000612899">
    <property type="component" value="Unassembled WGS sequence"/>
</dbReference>
<feature type="transmembrane region" description="Helical" evidence="1">
    <location>
        <begin position="293"/>
        <end position="313"/>
    </location>
</feature>
<comment type="caution">
    <text evidence="2">The sequence shown here is derived from an EMBL/GenBank/DDBJ whole genome shotgun (WGS) entry which is preliminary data.</text>
</comment>
<dbReference type="EMBL" id="BONY01000103">
    <property type="protein sequence ID" value="GIH10684.1"/>
    <property type="molecule type" value="Genomic_DNA"/>
</dbReference>
<keyword evidence="1" id="KW-1133">Transmembrane helix</keyword>
<organism evidence="2 3">
    <name type="scientific">Rhizocola hellebori</name>
    <dbReference type="NCBI Taxonomy" id="1392758"/>
    <lineage>
        <taxon>Bacteria</taxon>
        <taxon>Bacillati</taxon>
        <taxon>Actinomycetota</taxon>
        <taxon>Actinomycetes</taxon>
        <taxon>Micromonosporales</taxon>
        <taxon>Micromonosporaceae</taxon>
        <taxon>Rhizocola</taxon>
    </lineage>
</organism>
<feature type="transmembrane region" description="Helical" evidence="1">
    <location>
        <begin position="267"/>
        <end position="287"/>
    </location>
</feature>
<feature type="transmembrane region" description="Helical" evidence="1">
    <location>
        <begin position="220"/>
        <end position="246"/>
    </location>
</feature>
<keyword evidence="3" id="KW-1185">Reference proteome</keyword>
<accession>A0A8J3QJ38</accession>
<keyword evidence="1" id="KW-0812">Transmembrane</keyword>
<dbReference type="AlphaFoldDB" id="A0A8J3QJ38"/>
<evidence type="ECO:0000313" key="2">
    <source>
        <dbReference type="EMBL" id="GIH10684.1"/>
    </source>
</evidence>
<feature type="transmembrane region" description="Helical" evidence="1">
    <location>
        <begin position="172"/>
        <end position="191"/>
    </location>
</feature>